<dbReference type="AlphaFoldDB" id="A0A4R7SXH6"/>
<organism evidence="1 2">
    <name type="scientific">Kribbella voronezhensis</name>
    <dbReference type="NCBI Taxonomy" id="2512212"/>
    <lineage>
        <taxon>Bacteria</taxon>
        <taxon>Bacillati</taxon>
        <taxon>Actinomycetota</taxon>
        <taxon>Actinomycetes</taxon>
        <taxon>Propionibacteriales</taxon>
        <taxon>Kribbellaceae</taxon>
        <taxon>Kribbella</taxon>
    </lineage>
</organism>
<dbReference type="InterPro" id="IPR038056">
    <property type="entry name" value="YjbR-like_sf"/>
</dbReference>
<gene>
    <name evidence="1" type="ORF">EV138_5628</name>
</gene>
<dbReference type="EMBL" id="SOCE01000002">
    <property type="protein sequence ID" value="TDU83167.1"/>
    <property type="molecule type" value="Genomic_DNA"/>
</dbReference>
<sequence length="142" mass="15420">MAETSDAPVGVVERLGEICEGFPDAYEEDAWVGTRWRIRKRTFAHVLTIVSGVPAAYVDAVGDGGPVTLMTFRAAGPELAALTTVGHPFFKAQWGDDVVGIVLDEDETDWEEVPELLAESYCIMAPKGLARRLRESLVAKIG</sequence>
<accession>A0A4R7SXH6</accession>
<dbReference type="Gene3D" id="3.90.1150.30">
    <property type="match status" value="1"/>
</dbReference>
<protein>
    <submittedName>
        <fullName evidence="1">Putative DNA-binding protein (MmcQ/YjbR family)</fullName>
    </submittedName>
</protein>
<reference evidence="1 2" key="1">
    <citation type="submission" date="2019-03" db="EMBL/GenBank/DDBJ databases">
        <title>Genomic Encyclopedia of Type Strains, Phase III (KMG-III): the genomes of soil and plant-associated and newly described type strains.</title>
        <authorList>
            <person name="Whitman W."/>
        </authorList>
    </citation>
    <scope>NUCLEOTIDE SEQUENCE [LARGE SCALE GENOMIC DNA]</scope>
    <source>
        <strain evidence="1 2">VKM Ac-2575</strain>
    </source>
</reference>
<dbReference type="RefSeq" id="WP_133982225.1">
    <property type="nucleotide sequence ID" value="NZ_SOCE01000002.1"/>
</dbReference>
<dbReference type="SUPFAM" id="SSF142906">
    <property type="entry name" value="YjbR-like"/>
    <property type="match status" value="1"/>
</dbReference>
<keyword evidence="2" id="KW-1185">Reference proteome</keyword>
<dbReference type="InterPro" id="IPR058532">
    <property type="entry name" value="YjbR/MT2646/Rv2570-like"/>
</dbReference>
<dbReference type="Proteomes" id="UP000295151">
    <property type="component" value="Unassembled WGS sequence"/>
</dbReference>
<dbReference type="GO" id="GO:0003677">
    <property type="term" value="F:DNA binding"/>
    <property type="evidence" value="ECO:0007669"/>
    <property type="project" value="UniProtKB-KW"/>
</dbReference>
<comment type="caution">
    <text evidence="1">The sequence shown here is derived from an EMBL/GenBank/DDBJ whole genome shotgun (WGS) entry which is preliminary data.</text>
</comment>
<evidence type="ECO:0000313" key="1">
    <source>
        <dbReference type="EMBL" id="TDU83167.1"/>
    </source>
</evidence>
<dbReference type="Pfam" id="PF04237">
    <property type="entry name" value="YjbR"/>
    <property type="match status" value="1"/>
</dbReference>
<name>A0A4R7SXH6_9ACTN</name>
<proteinExistence type="predicted"/>
<dbReference type="OrthoDB" id="8479417at2"/>
<keyword evidence="1" id="KW-0238">DNA-binding</keyword>
<evidence type="ECO:0000313" key="2">
    <source>
        <dbReference type="Proteomes" id="UP000295151"/>
    </source>
</evidence>